<dbReference type="Proteomes" id="UP001055439">
    <property type="component" value="Chromosome 3"/>
</dbReference>
<organism evidence="4 5">
    <name type="scientific">Musa troglodytarum</name>
    <name type="common">fe'i banana</name>
    <dbReference type="NCBI Taxonomy" id="320322"/>
    <lineage>
        <taxon>Eukaryota</taxon>
        <taxon>Viridiplantae</taxon>
        <taxon>Streptophyta</taxon>
        <taxon>Embryophyta</taxon>
        <taxon>Tracheophyta</taxon>
        <taxon>Spermatophyta</taxon>
        <taxon>Magnoliopsida</taxon>
        <taxon>Liliopsida</taxon>
        <taxon>Zingiberales</taxon>
        <taxon>Musaceae</taxon>
        <taxon>Musa</taxon>
    </lineage>
</organism>
<dbReference type="AlphaFoldDB" id="A0A9E7JTP2"/>
<feature type="domain" description="CTCHY-type" evidence="3">
    <location>
        <begin position="61"/>
        <end position="126"/>
    </location>
</feature>
<protein>
    <submittedName>
        <fullName evidence="4">RING finger and CHY zinc finger domain-containing protein</fullName>
    </submittedName>
</protein>
<evidence type="ECO:0000259" key="2">
    <source>
        <dbReference type="PROSITE" id="PS50089"/>
    </source>
</evidence>
<evidence type="ECO:0000313" key="5">
    <source>
        <dbReference type="Proteomes" id="UP001055439"/>
    </source>
</evidence>
<sequence>MGSSPAATVTTSPRENFGDRNQKDRHEICRFDVETVICSICGTEQAVIQEEFGLHWLSYRWHRFARIVGSTYADDVEKGQCHCSDCGICCRVGGGENFHCQKCGDPATNVHLFNKHSCVENSMRHHCSICYEYLFDSMKETTVMKCGHTMHTECLHEMLMHEKYRCPICSKALINMTKVWRQLDEEIEETEMPEDYRSRKFLCNDCNDITEVFYDIIGHKCCHCQSYNTCMIAPRNPSMTGLCSETFRIDEQVKCLWW</sequence>
<dbReference type="SUPFAM" id="SSF57850">
    <property type="entry name" value="RING/U-box"/>
    <property type="match status" value="1"/>
</dbReference>
<name>A0A9E7JTP2_9LILI</name>
<keyword evidence="5" id="KW-1185">Reference proteome</keyword>
<dbReference type="Pfam" id="PF13639">
    <property type="entry name" value="zf-RING_2"/>
    <property type="match status" value="1"/>
</dbReference>
<dbReference type="InterPro" id="IPR013083">
    <property type="entry name" value="Znf_RING/FYVE/PHD"/>
</dbReference>
<dbReference type="InterPro" id="IPR037275">
    <property type="entry name" value="Znf_CTCHY_sf"/>
</dbReference>
<feature type="domain" description="RING-type" evidence="2">
    <location>
        <begin position="127"/>
        <end position="170"/>
    </location>
</feature>
<dbReference type="PANTHER" id="PTHR21319:SF20">
    <property type="entry name" value="E3 UBIQUITIN-PROTEIN LIGASE MIEL1"/>
    <property type="match status" value="1"/>
</dbReference>
<keyword evidence="1" id="KW-0863">Zinc-finger</keyword>
<dbReference type="GO" id="GO:0016567">
    <property type="term" value="P:protein ubiquitination"/>
    <property type="evidence" value="ECO:0007669"/>
    <property type="project" value="TreeGrafter"/>
</dbReference>
<accession>A0A9E7JTP2</accession>
<reference evidence="4" key="1">
    <citation type="submission" date="2022-05" db="EMBL/GenBank/DDBJ databases">
        <title>The Musa troglodytarum L. genome provides insights into the mechanism of non-climacteric behaviour and enrichment of carotenoids.</title>
        <authorList>
            <person name="Wang J."/>
        </authorList>
    </citation>
    <scope>NUCLEOTIDE SEQUENCE</scope>
    <source>
        <tissue evidence="4">Leaf</tissue>
    </source>
</reference>
<dbReference type="OrthoDB" id="411372at2759"/>
<dbReference type="InterPro" id="IPR039512">
    <property type="entry name" value="RCHY1_zinc-ribbon"/>
</dbReference>
<dbReference type="SUPFAM" id="SSF161245">
    <property type="entry name" value="Zinc hairpin stack"/>
    <property type="match status" value="1"/>
</dbReference>
<evidence type="ECO:0000256" key="1">
    <source>
        <dbReference type="PROSITE-ProRule" id="PRU00175"/>
    </source>
</evidence>
<dbReference type="SMART" id="SM00184">
    <property type="entry name" value="RING"/>
    <property type="match status" value="1"/>
</dbReference>
<dbReference type="EMBL" id="CP097505">
    <property type="protein sequence ID" value="URD93210.1"/>
    <property type="molecule type" value="Genomic_DNA"/>
</dbReference>
<dbReference type="PROSITE" id="PS50089">
    <property type="entry name" value="ZF_RING_2"/>
    <property type="match status" value="1"/>
</dbReference>
<dbReference type="GO" id="GO:0008270">
    <property type="term" value="F:zinc ion binding"/>
    <property type="evidence" value="ECO:0007669"/>
    <property type="project" value="UniProtKB-KW"/>
</dbReference>
<proteinExistence type="predicted"/>
<dbReference type="GO" id="GO:0005634">
    <property type="term" value="C:nucleus"/>
    <property type="evidence" value="ECO:0007669"/>
    <property type="project" value="TreeGrafter"/>
</dbReference>
<dbReference type="PROSITE" id="PS51270">
    <property type="entry name" value="ZF_CTCHY"/>
    <property type="match status" value="1"/>
</dbReference>
<dbReference type="InterPro" id="IPR001841">
    <property type="entry name" value="Znf_RING"/>
</dbReference>
<dbReference type="InterPro" id="IPR017921">
    <property type="entry name" value="Znf_CTCHY"/>
</dbReference>
<dbReference type="Gene3D" id="2.20.28.10">
    <property type="match status" value="1"/>
</dbReference>
<keyword evidence="1" id="KW-0479">Metal-binding</keyword>
<dbReference type="GO" id="GO:0061630">
    <property type="term" value="F:ubiquitin protein ligase activity"/>
    <property type="evidence" value="ECO:0007669"/>
    <property type="project" value="TreeGrafter"/>
</dbReference>
<gene>
    <name evidence="4" type="ORF">MUK42_00867</name>
</gene>
<dbReference type="PANTHER" id="PTHR21319">
    <property type="entry name" value="RING FINGER AND CHY ZINC FINGER DOMAIN-CONTAINING PROTEIN 1"/>
    <property type="match status" value="1"/>
</dbReference>
<evidence type="ECO:0000259" key="3">
    <source>
        <dbReference type="PROSITE" id="PS51270"/>
    </source>
</evidence>
<dbReference type="GO" id="GO:0006511">
    <property type="term" value="P:ubiquitin-dependent protein catabolic process"/>
    <property type="evidence" value="ECO:0007669"/>
    <property type="project" value="TreeGrafter"/>
</dbReference>
<dbReference type="Pfam" id="PF14599">
    <property type="entry name" value="zinc_ribbon_6"/>
    <property type="match status" value="1"/>
</dbReference>
<dbReference type="Gene3D" id="3.30.40.10">
    <property type="entry name" value="Zinc/RING finger domain, C3HC4 (zinc finger)"/>
    <property type="match status" value="1"/>
</dbReference>
<keyword evidence="1" id="KW-0862">Zinc</keyword>
<evidence type="ECO:0000313" key="4">
    <source>
        <dbReference type="EMBL" id="URD93210.1"/>
    </source>
</evidence>